<evidence type="ECO:0000313" key="5">
    <source>
        <dbReference type="EMBL" id="MBT1695686.1"/>
    </source>
</evidence>
<evidence type="ECO:0000313" key="6">
    <source>
        <dbReference type="Proteomes" id="UP001319200"/>
    </source>
</evidence>
<gene>
    <name evidence="5" type="ORF">KK083_02280</name>
</gene>
<keyword evidence="5" id="KW-0378">Hydrolase</keyword>
<evidence type="ECO:0000259" key="4">
    <source>
        <dbReference type="Pfam" id="PF00144"/>
    </source>
</evidence>
<feature type="signal peptide" evidence="3">
    <location>
        <begin position="1"/>
        <end position="20"/>
    </location>
</feature>
<dbReference type="Proteomes" id="UP001319200">
    <property type="component" value="Unassembled WGS sequence"/>
</dbReference>
<dbReference type="InterPro" id="IPR001466">
    <property type="entry name" value="Beta-lactam-related"/>
</dbReference>
<evidence type="ECO:0000256" key="2">
    <source>
        <dbReference type="ARBA" id="ARBA00023136"/>
    </source>
</evidence>
<dbReference type="RefSeq" id="WP_254160280.1">
    <property type="nucleotide sequence ID" value="NZ_JAHESF010000002.1"/>
</dbReference>
<keyword evidence="2" id="KW-0472">Membrane</keyword>
<dbReference type="EMBL" id="JAHESF010000002">
    <property type="protein sequence ID" value="MBT1695686.1"/>
    <property type="molecule type" value="Genomic_DNA"/>
</dbReference>
<dbReference type="Pfam" id="PF13715">
    <property type="entry name" value="CarbopepD_reg_2"/>
    <property type="match status" value="1"/>
</dbReference>
<evidence type="ECO:0000256" key="1">
    <source>
        <dbReference type="ARBA" id="ARBA00004370"/>
    </source>
</evidence>
<dbReference type="InterPro" id="IPR012338">
    <property type="entry name" value="Beta-lactam/transpept-like"/>
</dbReference>
<dbReference type="SUPFAM" id="SSF49464">
    <property type="entry name" value="Carboxypeptidase regulatory domain-like"/>
    <property type="match status" value="1"/>
</dbReference>
<accession>A0AAP2DFY2</accession>
<dbReference type="Pfam" id="PF00144">
    <property type="entry name" value="Beta-lactamase"/>
    <property type="match status" value="1"/>
</dbReference>
<feature type="domain" description="Beta-lactamase-related" evidence="4">
    <location>
        <begin position="437"/>
        <end position="721"/>
    </location>
</feature>
<sequence>MHKPLFLILLLTVLTSPALSQTLSGKVTDLSTGSPLHYAHIACPETGEGTITDEGGNFTLIVKDITKARTLIASFVGYQTMMKTVKDAQLVFALSPDTTTLKSIEITSPDPDALIRLALRKIPDNHGGQRLLTCFYRMVTKNQDKYIQVSEASFELNQFPLHYNQVKVLKAREAEDDKAFNGVGMGIGTPVASARSTDITMRADDSFLGEKNRKKYNFFYEGILQRGDVEVHEISFDQKNIKDALYKGRLYLHTGSLAFVAVEYELSPKGIAYLKFGNAAQRAAMKLLDIDINILVQRLTLTYRRFGDKWYLDHVVRDEHVRVKSKRYNFDVPVAERGEFLVTRIDTTFRRAFAEEELTKSGFIESAADTSKSFWQDYNTIPSQIDYNAIAREIESRNGYASVKTALRNRMKNFPKDPAIRADCVLTYYHSRGLFNGTALVKHKGKVILHKGYGYADRELKIMNDTSTVFRIGSIAKTFTSRIIWQLEQEGLLKYSDSVQRFVPWYPHNGITIHHLLTHSSGIPNFMAQAAFIDSIRHPFTIEELIRNFGLEKPTFAPGSEFKYSNTGYTLLALIAEKASGKTFAELFTEKITVPLRLNNTSFARQHPAQAKGYWNGVPEPAYAIGNTAGAGAVSATAADLLKWDEAHNDPRLAVLFVPRTWYHDWGSHYGYGWNIDKYQFWASKKHTIHYHGGTDFGFKSMLARQPDQNNLVVLLNNTGEFPLFDITDLVLNILN</sequence>
<keyword evidence="3" id="KW-0732">Signal</keyword>
<dbReference type="PANTHER" id="PTHR46825">
    <property type="entry name" value="D-ALANYL-D-ALANINE-CARBOXYPEPTIDASE/ENDOPEPTIDASE AMPH"/>
    <property type="match status" value="1"/>
</dbReference>
<dbReference type="GO" id="GO:0016787">
    <property type="term" value="F:hydrolase activity"/>
    <property type="evidence" value="ECO:0007669"/>
    <property type="project" value="UniProtKB-KW"/>
</dbReference>
<feature type="chain" id="PRO_5042850750" evidence="3">
    <location>
        <begin position="21"/>
        <end position="736"/>
    </location>
</feature>
<protein>
    <submittedName>
        <fullName evidence="5">Serine hydrolase</fullName>
    </submittedName>
</protein>
<dbReference type="SUPFAM" id="SSF56601">
    <property type="entry name" value="beta-lactamase/transpeptidase-like"/>
    <property type="match status" value="1"/>
</dbReference>
<dbReference type="InterPro" id="IPR050491">
    <property type="entry name" value="AmpC-like"/>
</dbReference>
<dbReference type="Gene3D" id="2.60.40.1120">
    <property type="entry name" value="Carboxypeptidase-like, regulatory domain"/>
    <property type="match status" value="1"/>
</dbReference>
<proteinExistence type="predicted"/>
<dbReference type="GO" id="GO:0016020">
    <property type="term" value="C:membrane"/>
    <property type="evidence" value="ECO:0007669"/>
    <property type="project" value="UniProtKB-SubCell"/>
</dbReference>
<reference evidence="5 6" key="1">
    <citation type="submission" date="2021-05" db="EMBL/GenBank/DDBJ databases">
        <title>A Polyphasic approach of four new species of the genus Ohtaekwangia: Ohtaekwangia histidinii sp. nov., Ohtaekwangia cretensis sp. nov., Ohtaekwangia indiensis sp. nov., Ohtaekwangia reichenbachii sp. nov. from diverse environment.</title>
        <authorList>
            <person name="Octaviana S."/>
        </authorList>
    </citation>
    <scope>NUCLEOTIDE SEQUENCE [LARGE SCALE GENOMIC DNA]</scope>
    <source>
        <strain evidence="5 6">PWU4</strain>
    </source>
</reference>
<dbReference type="AlphaFoldDB" id="A0AAP2DFY2"/>
<dbReference type="PANTHER" id="PTHR46825:SF11">
    <property type="entry name" value="PENICILLIN-BINDING PROTEIN 4"/>
    <property type="match status" value="1"/>
</dbReference>
<dbReference type="Gene3D" id="3.40.710.10">
    <property type="entry name" value="DD-peptidase/beta-lactamase superfamily"/>
    <property type="match status" value="1"/>
</dbReference>
<keyword evidence="6" id="KW-1185">Reference proteome</keyword>
<organism evidence="5 6">
    <name type="scientific">Chryseosolibacter histidini</name>
    <dbReference type="NCBI Taxonomy" id="2782349"/>
    <lineage>
        <taxon>Bacteria</taxon>
        <taxon>Pseudomonadati</taxon>
        <taxon>Bacteroidota</taxon>
        <taxon>Cytophagia</taxon>
        <taxon>Cytophagales</taxon>
        <taxon>Chryseotaleaceae</taxon>
        <taxon>Chryseosolibacter</taxon>
    </lineage>
</organism>
<comment type="subcellular location">
    <subcellularLocation>
        <location evidence="1">Membrane</location>
    </subcellularLocation>
</comment>
<comment type="caution">
    <text evidence="5">The sequence shown here is derived from an EMBL/GenBank/DDBJ whole genome shotgun (WGS) entry which is preliminary data.</text>
</comment>
<name>A0AAP2DFY2_9BACT</name>
<evidence type="ECO:0000256" key="3">
    <source>
        <dbReference type="SAM" id="SignalP"/>
    </source>
</evidence>
<dbReference type="InterPro" id="IPR008969">
    <property type="entry name" value="CarboxyPept-like_regulatory"/>
</dbReference>